<dbReference type="InterPro" id="IPR050314">
    <property type="entry name" value="Glycosyl_Hydrlase_18"/>
</dbReference>
<comment type="caution">
    <text evidence="2">The sequence shown here is derived from an EMBL/GenBank/DDBJ whole genome shotgun (WGS) entry which is preliminary data.</text>
</comment>
<dbReference type="Gene3D" id="3.20.20.80">
    <property type="entry name" value="Glycosidases"/>
    <property type="match status" value="1"/>
</dbReference>
<accession>A0A9D4M7Z5</accession>
<dbReference type="PANTHER" id="PTHR11177">
    <property type="entry name" value="CHITINASE"/>
    <property type="match status" value="1"/>
</dbReference>
<dbReference type="FunFam" id="3.10.50.10:FF:000001">
    <property type="entry name" value="Chitinase 3-like 1"/>
    <property type="match status" value="1"/>
</dbReference>
<sequence length="76" mass="8329">MGAPKHKLLAGIGLYGRSFTLQTPANNGFGAATIGAGRAGIYTREPGFLSFYEVYIDTFLFHSLFVQYLAFSDLFL</sequence>
<name>A0A9D4M7Z5_DREPO</name>
<evidence type="ECO:0008006" key="4">
    <source>
        <dbReference type="Google" id="ProtNLM"/>
    </source>
</evidence>
<keyword evidence="1" id="KW-1015">Disulfide bond</keyword>
<dbReference type="PANTHER" id="PTHR11177:SF317">
    <property type="entry name" value="CHITINASE 12-RELATED"/>
    <property type="match status" value="1"/>
</dbReference>
<dbReference type="GO" id="GO:0008061">
    <property type="term" value="F:chitin binding"/>
    <property type="evidence" value="ECO:0007669"/>
    <property type="project" value="TreeGrafter"/>
</dbReference>
<gene>
    <name evidence="2" type="ORF">DPMN_034706</name>
</gene>
<protein>
    <recommendedName>
        <fullName evidence="4">Chitinase</fullName>
    </recommendedName>
</protein>
<reference evidence="2" key="2">
    <citation type="submission" date="2020-11" db="EMBL/GenBank/DDBJ databases">
        <authorList>
            <person name="McCartney M.A."/>
            <person name="Auch B."/>
            <person name="Kono T."/>
            <person name="Mallez S."/>
            <person name="Becker A."/>
            <person name="Gohl D.M."/>
            <person name="Silverstein K.A.T."/>
            <person name="Koren S."/>
            <person name="Bechman K.B."/>
            <person name="Herman A."/>
            <person name="Abrahante J.E."/>
            <person name="Garbe J."/>
        </authorList>
    </citation>
    <scope>NUCLEOTIDE SEQUENCE</scope>
    <source>
        <strain evidence="2">Duluth1</strain>
        <tissue evidence="2">Whole animal</tissue>
    </source>
</reference>
<dbReference type="GO" id="GO:0006032">
    <property type="term" value="P:chitin catabolic process"/>
    <property type="evidence" value="ECO:0007669"/>
    <property type="project" value="TreeGrafter"/>
</dbReference>
<dbReference type="Gene3D" id="3.10.50.10">
    <property type="match status" value="1"/>
</dbReference>
<evidence type="ECO:0000256" key="1">
    <source>
        <dbReference type="ARBA" id="ARBA00023157"/>
    </source>
</evidence>
<evidence type="ECO:0000313" key="2">
    <source>
        <dbReference type="EMBL" id="KAH3871503.1"/>
    </source>
</evidence>
<dbReference type="EMBL" id="JAIWYP010000002">
    <property type="protein sequence ID" value="KAH3871503.1"/>
    <property type="molecule type" value="Genomic_DNA"/>
</dbReference>
<dbReference type="GO" id="GO:0005576">
    <property type="term" value="C:extracellular region"/>
    <property type="evidence" value="ECO:0007669"/>
    <property type="project" value="TreeGrafter"/>
</dbReference>
<proteinExistence type="predicted"/>
<organism evidence="2 3">
    <name type="scientific">Dreissena polymorpha</name>
    <name type="common">Zebra mussel</name>
    <name type="synonym">Mytilus polymorpha</name>
    <dbReference type="NCBI Taxonomy" id="45954"/>
    <lineage>
        <taxon>Eukaryota</taxon>
        <taxon>Metazoa</taxon>
        <taxon>Spiralia</taxon>
        <taxon>Lophotrochozoa</taxon>
        <taxon>Mollusca</taxon>
        <taxon>Bivalvia</taxon>
        <taxon>Autobranchia</taxon>
        <taxon>Heteroconchia</taxon>
        <taxon>Euheterodonta</taxon>
        <taxon>Imparidentia</taxon>
        <taxon>Neoheterodontei</taxon>
        <taxon>Myida</taxon>
        <taxon>Dreissenoidea</taxon>
        <taxon>Dreissenidae</taxon>
        <taxon>Dreissena</taxon>
    </lineage>
</organism>
<dbReference type="GO" id="GO:0004568">
    <property type="term" value="F:chitinase activity"/>
    <property type="evidence" value="ECO:0007669"/>
    <property type="project" value="TreeGrafter"/>
</dbReference>
<dbReference type="SUPFAM" id="SSF54556">
    <property type="entry name" value="Chitinase insertion domain"/>
    <property type="match status" value="1"/>
</dbReference>
<dbReference type="Proteomes" id="UP000828390">
    <property type="component" value="Unassembled WGS sequence"/>
</dbReference>
<evidence type="ECO:0000313" key="3">
    <source>
        <dbReference type="Proteomes" id="UP000828390"/>
    </source>
</evidence>
<dbReference type="InterPro" id="IPR029070">
    <property type="entry name" value="Chitinase_insertion_sf"/>
</dbReference>
<keyword evidence="3" id="KW-1185">Reference proteome</keyword>
<dbReference type="AlphaFoldDB" id="A0A9D4M7Z5"/>
<reference evidence="2" key="1">
    <citation type="journal article" date="2019" name="bioRxiv">
        <title>The Genome of the Zebra Mussel, Dreissena polymorpha: A Resource for Invasive Species Research.</title>
        <authorList>
            <person name="McCartney M.A."/>
            <person name="Auch B."/>
            <person name="Kono T."/>
            <person name="Mallez S."/>
            <person name="Zhang Y."/>
            <person name="Obille A."/>
            <person name="Becker A."/>
            <person name="Abrahante J.E."/>
            <person name="Garbe J."/>
            <person name="Badalamenti J.P."/>
            <person name="Herman A."/>
            <person name="Mangelson H."/>
            <person name="Liachko I."/>
            <person name="Sullivan S."/>
            <person name="Sone E.D."/>
            <person name="Koren S."/>
            <person name="Silverstein K.A.T."/>
            <person name="Beckman K.B."/>
            <person name="Gohl D.M."/>
        </authorList>
    </citation>
    <scope>NUCLEOTIDE SEQUENCE</scope>
    <source>
        <strain evidence="2">Duluth1</strain>
        <tissue evidence="2">Whole animal</tissue>
    </source>
</reference>